<dbReference type="Proteomes" id="UP000093962">
    <property type="component" value="Unassembled WGS sequence"/>
</dbReference>
<dbReference type="PANTHER" id="PTHR46797:SF23">
    <property type="entry name" value="HTH-TYPE TRANSCRIPTIONAL REGULATOR SUTR"/>
    <property type="match status" value="1"/>
</dbReference>
<organism evidence="5 6">
    <name type="scientific">Mycolicibacterium mucogenicum</name>
    <name type="common">Mycobacterium mucogenicum</name>
    <dbReference type="NCBI Taxonomy" id="56689"/>
    <lineage>
        <taxon>Bacteria</taxon>
        <taxon>Bacillati</taxon>
        <taxon>Actinomycetota</taxon>
        <taxon>Actinomycetes</taxon>
        <taxon>Mycobacteriales</taxon>
        <taxon>Mycobacteriaceae</taxon>
        <taxon>Mycolicibacterium</taxon>
    </lineage>
</organism>
<dbReference type="SMART" id="SM00530">
    <property type="entry name" value="HTH_XRE"/>
    <property type="match status" value="1"/>
</dbReference>
<keyword evidence="3" id="KW-0804">Transcription</keyword>
<dbReference type="CDD" id="cd00093">
    <property type="entry name" value="HTH_XRE"/>
    <property type="match status" value="1"/>
</dbReference>
<dbReference type="InterPro" id="IPR010982">
    <property type="entry name" value="Lambda_DNA-bd_dom_sf"/>
</dbReference>
<evidence type="ECO:0000256" key="1">
    <source>
        <dbReference type="ARBA" id="ARBA00023015"/>
    </source>
</evidence>
<evidence type="ECO:0000313" key="6">
    <source>
        <dbReference type="Proteomes" id="UP000093962"/>
    </source>
</evidence>
<evidence type="ECO:0000259" key="4">
    <source>
        <dbReference type="PROSITE" id="PS50943"/>
    </source>
</evidence>
<dbReference type="AlphaFoldDB" id="A0A1A0N2R4"/>
<dbReference type="InterPro" id="IPR050807">
    <property type="entry name" value="TransReg_Diox_bact_type"/>
</dbReference>
<evidence type="ECO:0000256" key="2">
    <source>
        <dbReference type="ARBA" id="ARBA00023125"/>
    </source>
</evidence>
<keyword evidence="2" id="KW-0238">DNA-binding</keyword>
<accession>A0A1A0N2R4</accession>
<dbReference type="PROSITE" id="PS50943">
    <property type="entry name" value="HTH_CROC1"/>
    <property type="match status" value="1"/>
</dbReference>
<proteinExistence type="predicted"/>
<name>A0A1A0N2R4_MYCMU</name>
<gene>
    <name evidence="5" type="ORF">A5642_09725</name>
</gene>
<comment type="caution">
    <text evidence="5">The sequence shown here is derived from an EMBL/GenBank/DDBJ whole genome shotgun (WGS) entry which is preliminary data.</text>
</comment>
<keyword evidence="1" id="KW-0805">Transcription regulation</keyword>
<dbReference type="GO" id="GO:0003700">
    <property type="term" value="F:DNA-binding transcription factor activity"/>
    <property type="evidence" value="ECO:0007669"/>
    <property type="project" value="TreeGrafter"/>
</dbReference>
<reference evidence="5 6" key="1">
    <citation type="submission" date="2016-06" db="EMBL/GenBank/DDBJ databases">
        <authorList>
            <person name="Kjaerup R.B."/>
            <person name="Dalgaard T.S."/>
            <person name="Juul-Madsen H.R."/>
        </authorList>
    </citation>
    <scope>NUCLEOTIDE SEQUENCE [LARGE SCALE GENOMIC DNA]</scope>
    <source>
        <strain evidence="5 6">1199456.5</strain>
    </source>
</reference>
<dbReference type="GO" id="GO:0003677">
    <property type="term" value="F:DNA binding"/>
    <property type="evidence" value="ECO:0007669"/>
    <property type="project" value="UniProtKB-KW"/>
</dbReference>
<protein>
    <recommendedName>
        <fullName evidence="4">HTH cro/C1-type domain-containing protein</fullName>
    </recommendedName>
</protein>
<evidence type="ECO:0000313" key="5">
    <source>
        <dbReference type="EMBL" id="OBA91907.1"/>
    </source>
</evidence>
<sequence>MSTPPASTDDSDRDQRWALYRETVGRQIRSLRLRENLSQESLALEAGMSRDNLIKVEHGRRSITFERIYDLASALGVPVSHLLPDIDQH</sequence>
<evidence type="ECO:0000256" key="3">
    <source>
        <dbReference type="ARBA" id="ARBA00023163"/>
    </source>
</evidence>
<dbReference type="GO" id="GO:0005829">
    <property type="term" value="C:cytosol"/>
    <property type="evidence" value="ECO:0007669"/>
    <property type="project" value="TreeGrafter"/>
</dbReference>
<dbReference type="EMBL" id="LZSF01000023">
    <property type="protein sequence ID" value="OBA91907.1"/>
    <property type="molecule type" value="Genomic_DNA"/>
</dbReference>
<dbReference type="PANTHER" id="PTHR46797">
    <property type="entry name" value="HTH-TYPE TRANSCRIPTIONAL REGULATOR"/>
    <property type="match status" value="1"/>
</dbReference>
<dbReference type="Pfam" id="PF01381">
    <property type="entry name" value="HTH_3"/>
    <property type="match status" value="1"/>
</dbReference>
<feature type="domain" description="HTH cro/C1-type" evidence="4">
    <location>
        <begin position="28"/>
        <end position="82"/>
    </location>
</feature>
<dbReference type="InterPro" id="IPR001387">
    <property type="entry name" value="Cro/C1-type_HTH"/>
</dbReference>
<dbReference type="SUPFAM" id="SSF47413">
    <property type="entry name" value="lambda repressor-like DNA-binding domains"/>
    <property type="match status" value="1"/>
</dbReference>
<dbReference type="RefSeq" id="WP_064857422.1">
    <property type="nucleotide sequence ID" value="NZ_JAPMJS010000008.1"/>
</dbReference>
<dbReference type="Gene3D" id="1.10.260.40">
    <property type="entry name" value="lambda repressor-like DNA-binding domains"/>
    <property type="match status" value="1"/>
</dbReference>